<name>A0A6G5A0Z7_RHIMP</name>
<reference evidence="2" key="1">
    <citation type="submission" date="2020-03" db="EMBL/GenBank/DDBJ databases">
        <title>A transcriptome and proteome of the tick Rhipicephalus microplus shaped by the genetic composition of its hosts and developmental stage.</title>
        <authorList>
            <person name="Garcia G.R."/>
            <person name="Ribeiro J.M.C."/>
            <person name="Maruyama S.R."/>
            <person name="Gardinasse L.G."/>
            <person name="Nelson K."/>
            <person name="Ferreira B.R."/>
            <person name="Andrade T.G."/>
            <person name="Santos I.K.F.M."/>
        </authorList>
    </citation>
    <scope>NUCLEOTIDE SEQUENCE</scope>
    <source>
        <strain evidence="2">NSGR</strain>
        <tissue evidence="2">Salivary glands</tissue>
    </source>
</reference>
<evidence type="ECO:0000313" key="2">
    <source>
        <dbReference type="EMBL" id="NIE44644.1"/>
    </source>
</evidence>
<proteinExistence type="predicted"/>
<keyword evidence="1" id="KW-1133">Transmembrane helix</keyword>
<dbReference type="AlphaFoldDB" id="A0A6G5A0Z7"/>
<feature type="transmembrane region" description="Helical" evidence="1">
    <location>
        <begin position="6"/>
        <end position="28"/>
    </location>
</feature>
<accession>A0A6G5A0Z7</accession>
<dbReference type="EMBL" id="GIKN01002371">
    <property type="protein sequence ID" value="NIE44644.1"/>
    <property type="molecule type" value="Transcribed_RNA"/>
</dbReference>
<organism evidence="2">
    <name type="scientific">Rhipicephalus microplus</name>
    <name type="common">Cattle tick</name>
    <name type="synonym">Boophilus microplus</name>
    <dbReference type="NCBI Taxonomy" id="6941"/>
    <lineage>
        <taxon>Eukaryota</taxon>
        <taxon>Metazoa</taxon>
        <taxon>Ecdysozoa</taxon>
        <taxon>Arthropoda</taxon>
        <taxon>Chelicerata</taxon>
        <taxon>Arachnida</taxon>
        <taxon>Acari</taxon>
        <taxon>Parasitiformes</taxon>
        <taxon>Ixodida</taxon>
        <taxon>Ixodoidea</taxon>
        <taxon>Ixodidae</taxon>
        <taxon>Rhipicephalinae</taxon>
        <taxon>Rhipicephalus</taxon>
        <taxon>Boophilus</taxon>
    </lineage>
</organism>
<keyword evidence="1" id="KW-0812">Transmembrane</keyword>
<protein>
    <submittedName>
        <fullName evidence="2">Putative secreted protein</fullName>
    </submittedName>
</protein>
<keyword evidence="1" id="KW-0472">Membrane</keyword>
<evidence type="ECO:0000256" key="1">
    <source>
        <dbReference type="SAM" id="Phobius"/>
    </source>
</evidence>
<sequence>MKQMSVLGYIIFMLVTLAQHFLLSTVLICKNFTTIWILCYKTRLSSLHHCYCTMFRQDTFQKVLNTNDSE</sequence>